<dbReference type="HOGENOM" id="CLU_1178465_0_0_4"/>
<organism evidence="1 2">
    <name type="scientific">Herminiimonas arsenicoxydans</name>
    <dbReference type="NCBI Taxonomy" id="204773"/>
    <lineage>
        <taxon>Bacteria</taxon>
        <taxon>Pseudomonadati</taxon>
        <taxon>Pseudomonadota</taxon>
        <taxon>Betaproteobacteria</taxon>
        <taxon>Burkholderiales</taxon>
        <taxon>Oxalobacteraceae</taxon>
        <taxon>Herminiimonas</taxon>
    </lineage>
</organism>
<reference evidence="1 2" key="1">
    <citation type="journal article" date="2007" name="PLoS Genet.">
        <title>A tale of two oxidation states: bacterial colonization of arsenic-rich environments.</title>
        <authorList>
            <person name="Muller D."/>
            <person name="Medigue C."/>
            <person name="Koechler S."/>
            <person name="Barbe V."/>
            <person name="Barakat M."/>
            <person name="Talla E."/>
            <person name="Bonnefoy V."/>
            <person name="Krin E."/>
            <person name="Arsene-Ploetze F."/>
            <person name="Carapito C."/>
            <person name="Chandler M."/>
            <person name="Cournoyer B."/>
            <person name="Cruveiller S."/>
            <person name="Dossat C."/>
            <person name="Duval S."/>
            <person name="Heymann M."/>
            <person name="Leize E."/>
            <person name="Lieutaud A."/>
            <person name="Lievremont D."/>
            <person name="Makita Y."/>
            <person name="Mangenot S."/>
            <person name="Nitschke W."/>
            <person name="Ortet P."/>
            <person name="Perdrial N."/>
            <person name="Schoepp B."/>
            <person name="Siguier N."/>
            <person name="Simeonova D.D."/>
            <person name="Rouy Z."/>
            <person name="Segurens B."/>
            <person name="Turlin E."/>
            <person name="Vallenet D."/>
            <person name="Van Dorsselaer A."/>
            <person name="Weiss S."/>
            <person name="Weissenbach J."/>
            <person name="Lett M.C."/>
            <person name="Danchin A."/>
            <person name="Bertin P.N."/>
        </authorList>
    </citation>
    <scope>NUCLEOTIDE SEQUENCE [LARGE SCALE GENOMIC DNA]</scope>
    <source>
        <strain evidence="2">ULPAs1</strain>
    </source>
</reference>
<proteinExistence type="predicted"/>
<dbReference type="eggNOG" id="ENOG50302Q8">
    <property type="taxonomic scope" value="Bacteria"/>
</dbReference>
<dbReference type="KEGG" id="har:HEAR0683"/>
<dbReference type="AlphaFoldDB" id="A4G2Z0"/>
<dbReference type="STRING" id="204773.HEAR0683"/>
<keyword evidence="2" id="KW-1185">Reference proteome</keyword>
<sequence>MSISYPAYPLSRSVTDLDVFIARTAHDLINCFIGLCPSKTSRDYQHDVFAKVQVIDDPRIENPSEIFMQFLDESERGKDFVEITQAPLLNATAYYCRALDANDKGLTFAAWSYLVDANYWCGFSSSYRGVANARENTIADTTVQVKTQQSSKAGTGKGIKSMPYKLEAEQLARTMKKRWPSRRQATLGVLDKLNQDYAKRNQSFPLKYDAIFIHFGTLKDANELFDK</sequence>
<protein>
    <submittedName>
        <fullName evidence="1">Uncharacterized protein</fullName>
    </submittedName>
</protein>
<accession>A4G2Z0</accession>
<dbReference type="EMBL" id="CU207211">
    <property type="protein sequence ID" value="CAL60877.1"/>
    <property type="molecule type" value="Genomic_DNA"/>
</dbReference>
<gene>
    <name evidence="1" type="ordered locus">HEAR0683</name>
</gene>
<evidence type="ECO:0000313" key="1">
    <source>
        <dbReference type="EMBL" id="CAL60877.1"/>
    </source>
</evidence>
<name>A4G2Z0_HERAR</name>
<dbReference type="OrthoDB" id="8770541at2"/>
<evidence type="ECO:0000313" key="2">
    <source>
        <dbReference type="Proteomes" id="UP000006697"/>
    </source>
</evidence>
<dbReference type="Proteomes" id="UP000006697">
    <property type="component" value="Chromosome"/>
</dbReference>